<evidence type="ECO:0000256" key="1">
    <source>
        <dbReference type="SAM" id="MobiDB-lite"/>
    </source>
</evidence>
<evidence type="ECO:0000313" key="2">
    <source>
        <dbReference type="EMBL" id="KAJ8382549.1"/>
    </source>
</evidence>
<dbReference type="AlphaFoldDB" id="A0A9Q1GE99"/>
<sequence length="90" mass="10154">MENDLAIRGAGDSHGPPAWPVMRRVRERGYGDAPDVSARSMALRRLEAAPGGRVRLGWREGWRQRRRFRGLRDVWGLMEAEVWGQVQGGG</sequence>
<protein>
    <submittedName>
        <fullName evidence="2">Uncharacterized protein</fullName>
    </submittedName>
</protein>
<evidence type="ECO:0000313" key="3">
    <source>
        <dbReference type="Proteomes" id="UP001152622"/>
    </source>
</evidence>
<accession>A0A9Q1GE99</accession>
<name>A0A9Q1GE99_SYNKA</name>
<gene>
    <name evidence="2" type="ORF">SKAU_G00033270</name>
</gene>
<keyword evidence="3" id="KW-1185">Reference proteome</keyword>
<dbReference type="EMBL" id="JAINUF010000001">
    <property type="protein sequence ID" value="KAJ8382549.1"/>
    <property type="molecule type" value="Genomic_DNA"/>
</dbReference>
<comment type="caution">
    <text evidence="2">The sequence shown here is derived from an EMBL/GenBank/DDBJ whole genome shotgun (WGS) entry which is preliminary data.</text>
</comment>
<proteinExistence type="predicted"/>
<dbReference type="Proteomes" id="UP001152622">
    <property type="component" value="Chromosome 1"/>
</dbReference>
<feature type="region of interest" description="Disordered" evidence="1">
    <location>
        <begin position="1"/>
        <end position="20"/>
    </location>
</feature>
<organism evidence="2 3">
    <name type="scientific">Synaphobranchus kaupii</name>
    <name type="common">Kaup's arrowtooth eel</name>
    <dbReference type="NCBI Taxonomy" id="118154"/>
    <lineage>
        <taxon>Eukaryota</taxon>
        <taxon>Metazoa</taxon>
        <taxon>Chordata</taxon>
        <taxon>Craniata</taxon>
        <taxon>Vertebrata</taxon>
        <taxon>Euteleostomi</taxon>
        <taxon>Actinopterygii</taxon>
        <taxon>Neopterygii</taxon>
        <taxon>Teleostei</taxon>
        <taxon>Anguilliformes</taxon>
        <taxon>Synaphobranchidae</taxon>
        <taxon>Synaphobranchus</taxon>
    </lineage>
</organism>
<reference evidence="2" key="1">
    <citation type="journal article" date="2023" name="Science">
        <title>Genome structures resolve the early diversification of teleost fishes.</title>
        <authorList>
            <person name="Parey E."/>
            <person name="Louis A."/>
            <person name="Montfort J."/>
            <person name="Bouchez O."/>
            <person name="Roques C."/>
            <person name="Iampietro C."/>
            <person name="Lluch J."/>
            <person name="Castinel A."/>
            <person name="Donnadieu C."/>
            <person name="Desvignes T."/>
            <person name="Floi Bucao C."/>
            <person name="Jouanno E."/>
            <person name="Wen M."/>
            <person name="Mejri S."/>
            <person name="Dirks R."/>
            <person name="Jansen H."/>
            <person name="Henkel C."/>
            <person name="Chen W.J."/>
            <person name="Zahm M."/>
            <person name="Cabau C."/>
            <person name="Klopp C."/>
            <person name="Thompson A.W."/>
            <person name="Robinson-Rechavi M."/>
            <person name="Braasch I."/>
            <person name="Lecointre G."/>
            <person name="Bobe J."/>
            <person name="Postlethwait J.H."/>
            <person name="Berthelot C."/>
            <person name="Roest Crollius H."/>
            <person name="Guiguen Y."/>
        </authorList>
    </citation>
    <scope>NUCLEOTIDE SEQUENCE</scope>
    <source>
        <strain evidence="2">WJC10195</strain>
    </source>
</reference>